<evidence type="ECO:0000256" key="6">
    <source>
        <dbReference type="ARBA" id="ARBA00022729"/>
    </source>
</evidence>
<name>A0A8J4RSW3_9ROSI</name>
<gene>
    <name evidence="12" type="ORF">CMV_004389</name>
</gene>
<evidence type="ECO:0000256" key="4">
    <source>
        <dbReference type="ARBA" id="ARBA00022645"/>
    </source>
</evidence>
<evidence type="ECO:0000256" key="10">
    <source>
        <dbReference type="ARBA" id="ARBA00037399"/>
    </source>
</evidence>
<dbReference type="PRINTS" id="PR00724">
    <property type="entry name" value="CRBOXYPTASEC"/>
</dbReference>
<evidence type="ECO:0000256" key="11">
    <source>
        <dbReference type="RuleBase" id="RU361156"/>
    </source>
</evidence>
<reference evidence="12" key="1">
    <citation type="submission" date="2020-03" db="EMBL/GenBank/DDBJ databases">
        <title>Castanea mollissima Vanexum genome sequencing.</title>
        <authorList>
            <person name="Staton M."/>
        </authorList>
    </citation>
    <scope>NUCLEOTIDE SEQUENCE</scope>
    <source>
        <tissue evidence="12">Leaf</tissue>
    </source>
</reference>
<dbReference type="Pfam" id="PF00450">
    <property type="entry name" value="Peptidase_S10"/>
    <property type="match status" value="1"/>
</dbReference>
<evidence type="ECO:0000256" key="1">
    <source>
        <dbReference type="ARBA" id="ARBA00004613"/>
    </source>
</evidence>
<dbReference type="EC" id="3.4.16.-" evidence="11"/>
<evidence type="ECO:0000256" key="2">
    <source>
        <dbReference type="ARBA" id="ARBA00009431"/>
    </source>
</evidence>
<dbReference type="GO" id="GO:0005576">
    <property type="term" value="C:extracellular region"/>
    <property type="evidence" value="ECO:0007669"/>
    <property type="project" value="UniProtKB-SubCell"/>
</dbReference>
<dbReference type="InterPro" id="IPR001563">
    <property type="entry name" value="Peptidase_S10"/>
</dbReference>
<evidence type="ECO:0000256" key="9">
    <source>
        <dbReference type="ARBA" id="ARBA00023180"/>
    </source>
</evidence>
<dbReference type="PROSITE" id="PS00560">
    <property type="entry name" value="CARBOXYPEPT_SER_HIS"/>
    <property type="match status" value="1"/>
</dbReference>
<keyword evidence="4 11" id="KW-0121">Carboxypeptidase</keyword>
<evidence type="ECO:0000313" key="12">
    <source>
        <dbReference type="EMBL" id="KAF3972063.1"/>
    </source>
</evidence>
<feature type="chain" id="PRO_5035338879" description="Carboxypeptidase" evidence="11">
    <location>
        <begin position="25"/>
        <end position="498"/>
    </location>
</feature>
<dbReference type="OrthoDB" id="443318at2759"/>
<keyword evidence="5 11" id="KW-0645">Protease</keyword>
<dbReference type="Proteomes" id="UP000737018">
    <property type="component" value="Unassembled WGS sequence"/>
</dbReference>
<dbReference type="Gene3D" id="3.40.50.1820">
    <property type="entry name" value="alpha/beta hydrolase"/>
    <property type="match status" value="1"/>
</dbReference>
<keyword evidence="7 11" id="KW-0378">Hydrolase</keyword>
<evidence type="ECO:0000313" key="13">
    <source>
        <dbReference type="Proteomes" id="UP000737018"/>
    </source>
</evidence>
<evidence type="ECO:0000256" key="7">
    <source>
        <dbReference type="ARBA" id="ARBA00022801"/>
    </source>
</evidence>
<dbReference type="InterPro" id="IPR029058">
    <property type="entry name" value="AB_hydrolase_fold"/>
</dbReference>
<keyword evidence="8" id="KW-1015">Disulfide bond</keyword>
<protein>
    <recommendedName>
        <fullName evidence="11">Carboxypeptidase</fullName>
        <ecNumber evidence="11">3.4.16.-</ecNumber>
    </recommendedName>
</protein>
<evidence type="ECO:0000256" key="5">
    <source>
        <dbReference type="ARBA" id="ARBA00022670"/>
    </source>
</evidence>
<dbReference type="InterPro" id="IPR018202">
    <property type="entry name" value="Ser_caboxypep_ser_AS"/>
</dbReference>
<keyword evidence="13" id="KW-1185">Reference proteome</keyword>
<keyword evidence="3" id="KW-0964">Secreted</keyword>
<dbReference type="FunFam" id="3.40.50.1820:FF:000060">
    <property type="entry name" value="Carboxypeptidase"/>
    <property type="match status" value="1"/>
</dbReference>
<dbReference type="PANTHER" id="PTHR11802">
    <property type="entry name" value="SERINE PROTEASE FAMILY S10 SERINE CARBOXYPEPTIDASE"/>
    <property type="match status" value="1"/>
</dbReference>
<dbReference type="SUPFAM" id="SSF53474">
    <property type="entry name" value="alpha/beta-Hydrolases"/>
    <property type="match status" value="1"/>
</dbReference>
<keyword evidence="6 11" id="KW-0732">Signal</keyword>
<dbReference type="GO" id="GO:0005773">
    <property type="term" value="C:vacuole"/>
    <property type="evidence" value="ECO:0007669"/>
    <property type="project" value="TreeGrafter"/>
</dbReference>
<proteinExistence type="inferred from homology"/>
<dbReference type="PROSITE" id="PS00131">
    <property type="entry name" value="CARBOXYPEPT_SER_SER"/>
    <property type="match status" value="1"/>
</dbReference>
<dbReference type="AlphaFoldDB" id="A0A8J4RSW3"/>
<comment type="caution">
    <text evidence="12">The sequence shown here is derived from an EMBL/GenBank/DDBJ whole genome shotgun (WGS) entry which is preliminary data.</text>
</comment>
<dbReference type="GO" id="GO:0004185">
    <property type="term" value="F:serine-type carboxypeptidase activity"/>
    <property type="evidence" value="ECO:0007669"/>
    <property type="project" value="UniProtKB-UniRule"/>
</dbReference>
<keyword evidence="9" id="KW-0325">Glycoprotein</keyword>
<sequence>MASPFIQLSLSFLLLLLTSPFSCAKHANNHHHLAEKLIRSLNLFPTDSINIASPDPSFVAPKIVEKSFCFPSLNNSGFSVEDLGHHAGYYSLPHSKAARMFYLFFESRNKKKDPVVIWLTGGPGCGSELALFFENGPFHITNNLSLEWNNYGWDMASNIMFVDQPTGTGFSYTANNTSDVRSDEIEISNDLYDFLQAFFKEHPQFAKNKFYITGESYAGHFIPALATRIHQGNKAKEGIHIKLKGFAIGNGLTNPEIQYRSYTDYALEMKLLNNDDYNWVNKMKLPQCEQAVKECGTYGGKACNTSFDNCEELLNQILRINAGINPYDIRKKCIATNDDCYDFSTMVKFLNMELVKNALGVGNITFVSCSGPVYEAMRTDWAKNLAVGIPALLEDGIKVLVYAGEYDLMCNWLGNSRWVQALEWSGQKQYEASPTVPFVVDGAEAGLLKSHGPLTFLKVRDAGHLVPMDQPNVSLQMLRRWMKGKLTKSKAKHRGSPK</sequence>
<organism evidence="12 13">
    <name type="scientific">Castanea mollissima</name>
    <name type="common">Chinese chestnut</name>
    <dbReference type="NCBI Taxonomy" id="60419"/>
    <lineage>
        <taxon>Eukaryota</taxon>
        <taxon>Viridiplantae</taxon>
        <taxon>Streptophyta</taxon>
        <taxon>Embryophyta</taxon>
        <taxon>Tracheophyta</taxon>
        <taxon>Spermatophyta</taxon>
        <taxon>Magnoliopsida</taxon>
        <taxon>eudicotyledons</taxon>
        <taxon>Gunneridae</taxon>
        <taxon>Pentapetalae</taxon>
        <taxon>rosids</taxon>
        <taxon>fabids</taxon>
        <taxon>Fagales</taxon>
        <taxon>Fagaceae</taxon>
        <taxon>Castanea</taxon>
    </lineage>
</organism>
<evidence type="ECO:0000256" key="3">
    <source>
        <dbReference type="ARBA" id="ARBA00022525"/>
    </source>
</evidence>
<dbReference type="EMBL" id="JRKL02000366">
    <property type="protein sequence ID" value="KAF3972063.1"/>
    <property type="molecule type" value="Genomic_DNA"/>
</dbReference>
<dbReference type="InterPro" id="IPR033124">
    <property type="entry name" value="Ser_caboxypep_his_AS"/>
</dbReference>
<dbReference type="GO" id="GO:0006508">
    <property type="term" value="P:proteolysis"/>
    <property type="evidence" value="ECO:0007669"/>
    <property type="project" value="UniProtKB-KW"/>
</dbReference>
<evidence type="ECO:0000256" key="8">
    <source>
        <dbReference type="ARBA" id="ARBA00023157"/>
    </source>
</evidence>
<accession>A0A8J4RSW3</accession>
<dbReference type="PANTHER" id="PTHR11802:SF350">
    <property type="entry name" value="CARBOXYPEPTIDASE"/>
    <property type="match status" value="1"/>
</dbReference>
<comment type="similarity">
    <text evidence="2 11">Belongs to the peptidase S10 family.</text>
</comment>
<feature type="signal peptide" evidence="11">
    <location>
        <begin position="1"/>
        <end position="24"/>
    </location>
</feature>
<comment type="function">
    <text evidence="10">Probable carboxypeptidase.</text>
</comment>
<comment type="subcellular location">
    <subcellularLocation>
        <location evidence="1">Secreted</location>
    </subcellularLocation>
</comment>